<sequence>MHNEPLFLHLYAKDCIKYRFYLRIAFRMRPDQIRACKSFLSE</sequence>
<evidence type="ECO:0000313" key="1">
    <source>
        <dbReference type="EMBL" id="EEF77267.1"/>
    </source>
</evidence>
<comment type="caution">
    <text evidence="1">The sequence shown here is derived from an EMBL/GenBank/DDBJ whole genome shotgun (WGS) entry which is preliminary data.</text>
</comment>
<gene>
    <name evidence="1" type="ORF">BACCOPRO_02786</name>
</gene>
<keyword evidence="2" id="KW-1185">Reference proteome</keyword>
<dbReference type="Proteomes" id="UP000014073">
    <property type="component" value="Unassembled WGS sequence"/>
</dbReference>
<dbReference type="AlphaFoldDB" id="S0FBQ2"/>
<dbReference type="HOGENOM" id="CLU_3247102_0_0_10"/>
<dbReference type="STRING" id="547042.BACCOPRO_02786"/>
<protein>
    <submittedName>
        <fullName evidence="1">Uncharacterized protein</fullName>
    </submittedName>
</protein>
<accession>S0FBQ2</accession>
<reference evidence="1 2" key="1">
    <citation type="submission" date="2008-12" db="EMBL/GenBank/DDBJ databases">
        <authorList>
            <person name="Fulton L."/>
            <person name="Clifton S."/>
            <person name="Fulton B."/>
            <person name="Xu J."/>
            <person name="Minx P."/>
            <person name="Pepin K.H."/>
            <person name="Johnson M."/>
            <person name="Bhonagiri V."/>
            <person name="Nash W.E."/>
            <person name="Mardis E.R."/>
            <person name="Wilson R.K."/>
        </authorList>
    </citation>
    <scope>NUCLEOTIDE SEQUENCE [LARGE SCALE GENOMIC DNA]</scope>
    <source>
        <strain evidence="1 2">DSM 18228</strain>
    </source>
</reference>
<name>S0FBQ2_9BACT</name>
<organism evidence="1 2">
    <name type="scientific">Phocaeicola coprophilus DSM 18228 = JCM 13818</name>
    <dbReference type="NCBI Taxonomy" id="547042"/>
    <lineage>
        <taxon>Bacteria</taxon>
        <taxon>Pseudomonadati</taxon>
        <taxon>Bacteroidota</taxon>
        <taxon>Bacteroidia</taxon>
        <taxon>Bacteroidales</taxon>
        <taxon>Bacteroidaceae</taxon>
        <taxon>Phocaeicola</taxon>
    </lineage>
</organism>
<proteinExistence type="predicted"/>
<evidence type="ECO:0000313" key="2">
    <source>
        <dbReference type="Proteomes" id="UP000014073"/>
    </source>
</evidence>
<dbReference type="EMBL" id="ACBW01000177">
    <property type="protein sequence ID" value="EEF77267.1"/>
    <property type="molecule type" value="Genomic_DNA"/>
</dbReference>